<sequence length="201" mass="23652">MEEELINKNLVRYPVFESRNNNYIAEKISSKIREELTKENSNSNFRRSNETQQTFTKLIIWFMRHQEEAKQLFPDIYEKQHLLCKPEDTIKKLEIANQVETAMKNNNLSMDQLDSVISSIGELAQLLNEDKDLPEKAKKLLKHITSHSPYLAQRVQEMIERSIGNVYNVLKKNPIYSVSETLEKWKDERASKTVFFAKKSK</sequence>
<organism evidence="1 2">
    <name type="scientific">Ruminococcus flavefaciens</name>
    <dbReference type="NCBI Taxonomy" id="1265"/>
    <lineage>
        <taxon>Bacteria</taxon>
        <taxon>Bacillati</taxon>
        <taxon>Bacillota</taxon>
        <taxon>Clostridia</taxon>
        <taxon>Eubacteriales</taxon>
        <taxon>Oscillospiraceae</taxon>
        <taxon>Ruminococcus</taxon>
    </lineage>
</organism>
<protein>
    <submittedName>
        <fullName evidence="1">Uncharacterized protein</fullName>
    </submittedName>
</protein>
<dbReference type="EMBL" id="FNWV01000008">
    <property type="protein sequence ID" value="SEH71391.1"/>
    <property type="molecule type" value="Genomic_DNA"/>
</dbReference>
<evidence type="ECO:0000313" key="2">
    <source>
        <dbReference type="Proteomes" id="UP000183190"/>
    </source>
</evidence>
<dbReference type="AlphaFoldDB" id="A0A1H6K8N9"/>
<evidence type="ECO:0000313" key="1">
    <source>
        <dbReference type="EMBL" id="SEH71391.1"/>
    </source>
</evidence>
<name>A0A1H6K8N9_RUMFL</name>
<accession>A0A1H6K8N9</accession>
<reference evidence="1 2" key="1">
    <citation type="submission" date="2016-10" db="EMBL/GenBank/DDBJ databases">
        <authorList>
            <person name="de Groot N.N."/>
        </authorList>
    </citation>
    <scope>NUCLEOTIDE SEQUENCE [LARGE SCALE GENOMIC DNA]</scope>
    <source>
        <strain evidence="1 2">YAD2003</strain>
    </source>
</reference>
<gene>
    <name evidence="1" type="ORF">SAMN02910265_02252</name>
</gene>
<dbReference type="Proteomes" id="UP000183190">
    <property type="component" value="Unassembled WGS sequence"/>
</dbReference>
<proteinExistence type="predicted"/>